<dbReference type="OrthoDB" id="430315at2759"/>
<sequence>MKSSDAKNDAKIDSAIRKAHNCTLAMPSTDKDELVAPAASDATPSPVADAPLEPPPDRDDTPIDSPSIDIETGGASLVRVKANAQPRRRTSLWEGMIQLATPVLDEDSKAAELATRTTVMRRRVFLVAIGALAVVAVALGLALGLPSSGGGNGNASMGVSGGGVASADTSGSTGNTTGTPPTTTPSAEAAIVPPTTTVFTTTPLPTTTTPKPTTTRAPTTTPAPPPTQTLTFANHCSNAIYLYKVDQLLCSLLPGESCGTSLQQGEHTMFRHTQSAQATLFEVTLMAGKLWYDISIIPPGCGNGASWAACMVNSGQRPGFNVALGVVATKYNGNPAKGNCHSIACLADQCPDAYLYPYDDLKMKDCPDDEQFVMTYCP</sequence>
<organism evidence="4 5">
    <name type="scientific">Aphanomyces stellatus</name>
    <dbReference type="NCBI Taxonomy" id="120398"/>
    <lineage>
        <taxon>Eukaryota</taxon>
        <taxon>Sar</taxon>
        <taxon>Stramenopiles</taxon>
        <taxon>Oomycota</taxon>
        <taxon>Saprolegniomycetes</taxon>
        <taxon>Saprolegniales</taxon>
        <taxon>Verrucalvaceae</taxon>
        <taxon>Aphanomyces</taxon>
    </lineage>
</organism>
<dbReference type="AlphaFoldDB" id="A0A485K6W1"/>
<feature type="compositionally biased region" description="Basic and acidic residues" evidence="1">
    <location>
        <begin position="1"/>
        <end position="16"/>
    </location>
</feature>
<dbReference type="EMBL" id="VJMH01000149">
    <property type="protein sequence ID" value="KAF0718438.1"/>
    <property type="molecule type" value="Genomic_DNA"/>
</dbReference>
<keyword evidence="2" id="KW-0812">Transmembrane</keyword>
<accession>A0A485K6W1</accession>
<keyword evidence="2" id="KW-0472">Membrane</keyword>
<feature type="region of interest" description="Disordered" evidence="1">
    <location>
        <begin position="160"/>
        <end position="225"/>
    </location>
</feature>
<keyword evidence="5" id="KW-1185">Reference proteome</keyword>
<dbReference type="PANTHER" id="PTHR31737">
    <property type="entry name" value="PROTEIN TOS1"/>
    <property type="match status" value="1"/>
</dbReference>
<evidence type="ECO:0000313" key="5">
    <source>
        <dbReference type="Proteomes" id="UP000332933"/>
    </source>
</evidence>
<name>A0A485K6W1_9STRA</name>
<dbReference type="InterPro" id="IPR037176">
    <property type="entry name" value="Osmotin/thaumatin-like_sf"/>
</dbReference>
<protein>
    <submittedName>
        <fullName evidence="4">Aste57867_1702 protein</fullName>
    </submittedName>
</protein>
<evidence type="ECO:0000256" key="1">
    <source>
        <dbReference type="SAM" id="MobiDB-lite"/>
    </source>
</evidence>
<evidence type="ECO:0000313" key="3">
    <source>
        <dbReference type="EMBL" id="KAF0718438.1"/>
    </source>
</evidence>
<dbReference type="EMBL" id="CAADRA010000149">
    <property type="protein sequence ID" value="VFT78913.1"/>
    <property type="molecule type" value="Genomic_DNA"/>
</dbReference>
<feature type="transmembrane region" description="Helical" evidence="2">
    <location>
        <begin position="124"/>
        <end position="145"/>
    </location>
</feature>
<gene>
    <name evidence="4" type="primary">Aste57867_1702</name>
    <name evidence="3" type="ORF">As57867_001700</name>
    <name evidence="4" type="ORF">ASTE57867_1702</name>
</gene>
<reference evidence="4 5" key="1">
    <citation type="submission" date="2019-03" db="EMBL/GenBank/DDBJ databases">
        <authorList>
            <person name="Gaulin E."/>
            <person name="Dumas B."/>
        </authorList>
    </citation>
    <scope>NUCLEOTIDE SEQUENCE [LARGE SCALE GENOMIC DNA]</scope>
    <source>
        <strain evidence="4">CBS 568.67</strain>
    </source>
</reference>
<dbReference type="SMART" id="SM00205">
    <property type="entry name" value="THN"/>
    <property type="match status" value="1"/>
</dbReference>
<proteinExistence type="predicted"/>
<dbReference type="PANTHER" id="PTHR31737:SF2">
    <property type="entry name" value="PROTEIN TOS1"/>
    <property type="match status" value="1"/>
</dbReference>
<feature type="compositionally biased region" description="Low complexity" evidence="1">
    <location>
        <begin position="193"/>
        <end position="220"/>
    </location>
</feature>
<feature type="compositionally biased region" description="Low complexity" evidence="1">
    <location>
        <begin position="165"/>
        <end position="186"/>
    </location>
</feature>
<dbReference type="SUPFAM" id="SSF49870">
    <property type="entry name" value="Osmotin, thaumatin-like protein"/>
    <property type="match status" value="1"/>
</dbReference>
<evidence type="ECO:0000256" key="2">
    <source>
        <dbReference type="SAM" id="Phobius"/>
    </source>
</evidence>
<dbReference type="InterPro" id="IPR001938">
    <property type="entry name" value="Thaumatin"/>
</dbReference>
<dbReference type="PROSITE" id="PS51367">
    <property type="entry name" value="THAUMATIN_2"/>
    <property type="match status" value="1"/>
</dbReference>
<reference evidence="3" key="2">
    <citation type="submission" date="2019-06" db="EMBL/GenBank/DDBJ databases">
        <title>Genomics analysis of Aphanomyces spp. identifies a new class of oomycete effector associated with host adaptation.</title>
        <authorList>
            <person name="Gaulin E."/>
        </authorList>
    </citation>
    <scope>NUCLEOTIDE SEQUENCE</scope>
    <source>
        <strain evidence="3">CBS 578.67</strain>
    </source>
</reference>
<evidence type="ECO:0000313" key="4">
    <source>
        <dbReference type="EMBL" id="VFT78913.1"/>
    </source>
</evidence>
<keyword evidence="2" id="KW-1133">Transmembrane helix</keyword>
<dbReference type="Proteomes" id="UP000332933">
    <property type="component" value="Unassembled WGS sequence"/>
</dbReference>
<feature type="region of interest" description="Disordered" evidence="1">
    <location>
        <begin position="1"/>
        <end position="70"/>
    </location>
</feature>